<protein>
    <submittedName>
        <fullName evidence="1">Uncharacterized protein</fullName>
    </submittedName>
</protein>
<gene>
    <name evidence="1" type="ORF">IQ249_13425</name>
</gene>
<dbReference type="AlphaFoldDB" id="A0A8J7DX41"/>
<evidence type="ECO:0000313" key="1">
    <source>
        <dbReference type="EMBL" id="MBE9116902.1"/>
    </source>
</evidence>
<dbReference type="RefSeq" id="WP_194029990.1">
    <property type="nucleotide sequence ID" value="NZ_JADEWZ010000018.1"/>
</dbReference>
<sequence length="75" mass="8961">MADKEWQTDEDRMIARLLAHRDVITWVIKRLKSEGISCERTTGNNSSGDILYYKTEDEPRVKEVIREINFKYNRK</sequence>
<keyword evidence="2" id="KW-1185">Reference proteome</keyword>
<comment type="caution">
    <text evidence="1">The sequence shown here is derived from an EMBL/GenBank/DDBJ whole genome shotgun (WGS) entry which is preliminary data.</text>
</comment>
<dbReference type="Proteomes" id="UP000654482">
    <property type="component" value="Unassembled WGS sequence"/>
</dbReference>
<accession>A0A8J7DX41</accession>
<reference evidence="1" key="1">
    <citation type="submission" date="2020-10" db="EMBL/GenBank/DDBJ databases">
        <authorList>
            <person name="Castelo-Branco R."/>
            <person name="Eusebio N."/>
            <person name="Adriana R."/>
            <person name="Vieira A."/>
            <person name="Brugerolle De Fraissinette N."/>
            <person name="Rezende De Castro R."/>
            <person name="Schneider M.P."/>
            <person name="Vasconcelos V."/>
            <person name="Leao P.N."/>
        </authorList>
    </citation>
    <scope>NUCLEOTIDE SEQUENCE</scope>
    <source>
        <strain evidence="1">LEGE 07157</strain>
    </source>
</reference>
<name>A0A8J7DX41_9CYAN</name>
<proteinExistence type="predicted"/>
<evidence type="ECO:0000313" key="2">
    <source>
        <dbReference type="Proteomes" id="UP000654482"/>
    </source>
</evidence>
<dbReference type="EMBL" id="JADEWZ010000018">
    <property type="protein sequence ID" value="MBE9116902.1"/>
    <property type="molecule type" value="Genomic_DNA"/>
</dbReference>
<organism evidence="1 2">
    <name type="scientific">Lusitaniella coriacea LEGE 07157</name>
    <dbReference type="NCBI Taxonomy" id="945747"/>
    <lineage>
        <taxon>Bacteria</taxon>
        <taxon>Bacillati</taxon>
        <taxon>Cyanobacteriota</taxon>
        <taxon>Cyanophyceae</taxon>
        <taxon>Spirulinales</taxon>
        <taxon>Lusitaniellaceae</taxon>
        <taxon>Lusitaniella</taxon>
    </lineage>
</organism>